<sequence length="148" mass="17438">MANNDQYKLGYSYFQESTELLSPEQLKQMHPLYRRGYRTAQEDLMKKTHKNFPTVLSDIPRIPVAFVPEYSDILAATRRPRMNKLHLPQMEPVLNLLITSVEKKKDQIKRYADVVRLVDEGFDVILQYGYNCGILTEYDLSQYNYEPK</sequence>
<name>A0A2C9CX40_9CAUD</name>
<dbReference type="EMBL" id="LT960551">
    <property type="protein sequence ID" value="SOK58365.1"/>
    <property type="molecule type" value="Genomic_DNA"/>
</dbReference>
<dbReference type="KEGG" id="vg:40100506"/>
<evidence type="ECO:0000313" key="2">
    <source>
        <dbReference type="EMBL" id="VUE36134.1"/>
    </source>
</evidence>
<proteinExistence type="predicted"/>
<dbReference type="GeneID" id="40100506"/>
<reference evidence="1" key="1">
    <citation type="submission" date="2017-10" db="EMBL/GenBank/DDBJ databases">
        <authorList>
            <person name="Banno H."/>
            <person name="Chua N.-H."/>
        </authorList>
    </citation>
    <scope>NUCLEOTIDE SEQUENCE [LARGE SCALE GENOMIC DNA]</scope>
</reference>
<dbReference type="RefSeq" id="YP_009623698.1">
    <property type="nucleotide sequence ID" value="NC_042116.1"/>
</dbReference>
<keyword evidence="3" id="KW-1185">Reference proteome</keyword>
<dbReference type="Proteomes" id="UP000317227">
    <property type="component" value="Segment"/>
</dbReference>
<protein>
    <submittedName>
        <fullName evidence="1">Uncharacterized protein</fullName>
    </submittedName>
</protein>
<dbReference type="EMBL" id="LR596615">
    <property type="protein sequence ID" value="VUE36134.1"/>
    <property type="molecule type" value="Genomic_DNA"/>
</dbReference>
<dbReference type="Proteomes" id="UP000240931">
    <property type="component" value="Segment"/>
</dbReference>
<evidence type="ECO:0000313" key="1">
    <source>
        <dbReference type="EMBL" id="SOK58365.1"/>
    </source>
</evidence>
<dbReference type="OrthoDB" id="16988at10239"/>
<organism evidence="1 3">
    <name type="scientific">Yersinia phage fHe-Yen9-04</name>
    <dbReference type="NCBI Taxonomy" id="2052742"/>
    <lineage>
        <taxon>Viruses</taxon>
        <taxon>Duplodnaviria</taxon>
        <taxon>Heunggongvirae</taxon>
        <taxon>Uroviricota</taxon>
        <taxon>Caudoviricetes</taxon>
        <taxon>Eneladusvirus</taxon>
        <taxon>Eneladusvirus Yen904</taxon>
    </lineage>
</organism>
<evidence type="ECO:0000313" key="3">
    <source>
        <dbReference type="Proteomes" id="UP000240931"/>
    </source>
</evidence>
<evidence type="ECO:0000313" key="4">
    <source>
        <dbReference type="Proteomes" id="UP000317227"/>
    </source>
</evidence>
<gene>
    <name evidence="1" type="primary">g088</name>
</gene>
<accession>A0A2C9CX40</accession>
<reference evidence="2 4" key="3">
    <citation type="submission" date="2019-06" db="EMBL/GenBank/DDBJ databases">
        <authorList>
            <person name="Bower L."/>
            <person name="Leinonen R."/>
        </authorList>
    </citation>
    <scope>NUCLEOTIDE SEQUENCE [LARGE SCALE GENOMIC DNA]</scope>
</reference>
<reference evidence="3" key="2">
    <citation type="submission" date="2017-10" db="EMBL/GenBank/DDBJ databases">
        <authorList>
            <person name="Skurnik M."/>
        </authorList>
    </citation>
    <scope>NUCLEOTIDE SEQUENCE [LARGE SCALE GENOMIC DNA]</scope>
</reference>